<dbReference type="EMBL" id="BMLX01000004">
    <property type="protein sequence ID" value="GGP22979.1"/>
    <property type="molecule type" value="Genomic_DNA"/>
</dbReference>
<accession>A0ABQ2PCN8</accession>
<keyword evidence="2" id="KW-1185">Reference proteome</keyword>
<evidence type="ECO:0000313" key="1">
    <source>
        <dbReference type="EMBL" id="GGP22979.1"/>
    </source>
</evidence>
<evidence type="ECO:0000313" key="2">
    <source>
        <dbReference type="Proteomes" id="UP000637267"/>
    </source>
</evidence>
<reference evidence="2" key="1">
    <citation type="journal article" date="2019" name="Int. J. Syst. Evol. Microbiol.">
        <title>The Global Catalogue of Microorganisms (GCM) 10K type strain sequencing project: providing services to taxonomists for standard genome sequencing and annotation.</title>
        <authorList>
            <consortium name="The Broad Institute Genomics Platform"/>
            <consortium name="The Broad Institute Genome Sequencing Center for Infectious Disease"/>
            <person name="Wu L."/>
            <person name="Ma J."/>
        </authorList>
    </citation>
    <scope>NUCLEOTIDE SEQUENCE [LARGE SCALE GENOMIC DNA]</scope>
    <source>
        <strain evidence="2">CGMCC 1.8859</strain>
    </source>
</reference>
<dbReference type="Proteomes" id="UP000637267">
    <property type="component" value="Unassembled WGS sequence"/>
</dbReference>
<organism evidence="1 2">
    <name type="scientific">Silvimonas iriomotensis</name>
    <dbReference type="NCBI Taxonomy" id="449662"/>
    <lineage>
        <taxon>Bacteria</taxon>
        <taxon>Pseudomonadati</taxon>
        <taxon>Pseudomonadota</taxon>
        <taxon>Betaproteobacteria</taxon>
        <taxon>Neisseriales</taxon>
        <taxon>Chitinibacteraceae</taxon>
        <taxon>Silvimonas</taxon>
    </lineage>
</organism>
<name>A0ABQ2PCN8_9NEIS</name>
<comment type="caution">
    <text evidence="1">The sequence shown here is derived from an EMBL/GenBank/DDBJ whole genome shotgun (WGS) entry which is preliminary data.</text>
</comment>
<gene>
    <name evidence="1" type="ORF">GCM10010970_29790</name>
</gene>
<proteinExistence type="predicted"/>
<protein>
    <submittedName>
        <fullName evidence="1">Uncharacterized protein</fullName>
    </submittedName>
</protein>
<sequence>MLLAKSGWLRELASLKHPSAETPDFAAMLGAVKGPNVKGNCNCNCNPENQRQWQNPAAIANPTRRAFRHYY</sequence>